<organism evidence="3 4">
    <name type="scientific">Candidozyma haemuli</name>
    <dbReference type="NCBI Taxonomy" id="45357"/>
    <lineage>
        <taxon>Eukaryota</taxon>
        <taxon>Fungi</taxon>
        <taxon>Dikarya</taxon>
        <taxon>Ascomycota</taxon>
        <taxon>Saccharomycotina</taxon>
        <taxon>Pichiomycetes</taxon>
        <taxon>Metschnikowiaceae</taxon>
        <taxon>Candidozyma</taxon>
    </lineage>
</organism>
<dbReference type="InterPro" id="IPR012583">
    <property type="entry name" value="RIX1_N"/>
</dbReference>
<evidence type="ECO:0000256" key="1">
    <source>
        <dbReference type="SAM" id="MobiDB-lite"/>
    </source>
</evidence>
<dbReference type="RefSeq" id="XP_025342544.1">
    <property type="nucleotide sequence ID" value="XM_025484329.1"/>
</dbReference>
<dbReference type="EMBL" id="PKFO01000005">
    <property type="protein sequence ID" value="PVH21604.1"/>
    <property type="molecule type" value="Genomic_DNA"/>
</dbReference>
<comment type="caution">
    <text evidence="3">The sequence shown here is derived from an EMBL/GenBank/DDBJ whole genome shotgun (WGS) entry which is preliminary data.</text>
</comment>
<accession>A0A2V1AUZ8</accession>
<dbReference type="Proteomes" id="UP000244309">
    <property type="component" value="Unassembled WGS sequence"/>
</dbReference>
<reference evidence="3 4" key="1">
    <citation type="submission" date="2017-12" db="EMBL/GenBank/DDBJ databases">
        <title>Genome Sequence of a Multidrug-Resistant Candida haemulonii Isolate from a Patient with Chronic Leg Ulcers in Israel.</title>
        <authorList>
            <person name="Chow N.A."/>
            <person name="Gade L."/>
            <person name="Batra D."/>
            <person name="Rowe L.A."/>
            <person name="Ben-Ami R."/>
            <person name="Loparev V.N."/>
            <person name="Litvintseva A.P."/>
        </authorList>
    </citation>
    <scope>NUCLEOTIDE SEQUENCE [LARGE SCALE GENOMIC DNA]</scope>
    <source>
        <strain evidence="3 4">B11899</strain>
    </source>
</reference>
<gene>
    <name evidence="3" type="ORF">CXQ85_000586</name>
</gene>
<protein>
    <recommendedName>
        <fullName evidence="2">Pre-rRNA-processing protein RIX1 N-terminal domain-containing protein</fullName>
    </recommendedName>
</protein>
<dbReference type="AlphaFoldDB" id="A0A2V1AUZ8"/>
<dbReference type="GeneID" id="37005919"/>
<sequence length="335" mass="37967">MLDFESVTLHLEEPIQHGSLVADFVFISDQLMSQNVTNTERTRLFNLAKHLTRSNINYNTWCGINLIYIMLLDKSFCHKYGAEVLDLLYQIMETSMMSDKKLLKSCLRTAAKVFDLLVSDADFSREQTCQPDWNENKEEFSSSNPIFGFSKAVISPFLHTPKYLRRNSERFPQADPIDDRPFRRKEHQGIRMLESVVLRFVGESDALNALINPKLPRTGIRESTNDTILSSQQDQLPKGRKRDFSVSDEEEAVVLKQPKLDLVDFNNAGRIGSIDIFSKEPDAPIAQVHSGDPGSESVGQHPTSEEDEQSPISLSVDQEIDIPTLDVNADTDDEQ</sequence>
<dbReference type="STRING" id="45357.A0A2V1AUZ8"/>
<feature type="region of interest" description="Disordered" evidence="1">
    <location>
        <begin position="217"/>
        <end position="244"/>
    </location>
</feature>
<evidence type="ECO:0000259" key="2">
    <source>
        <dbReference type="Pfam" id="PF08167"/>
    </source>
</evidence>
<dbReference type="VEuPathDB" id="FungiDB:CXQ85_000586"/>
<feature type="compositionally biased region" description="Polar residues" evidence="1">
    <location>
        <begin position="225"/>
        <end position="235"/>
    </location>
</feature>
<dbReference type="Pfam" id="PF08167">
    <property type="entry name" value="RIX1"/>
    <property type="match status" value="1"/>
</dbReference>
<evidence type="ECO:0000313" key="3">
    <source>
        <dbReference type="EMBL" id="PVH21604.1"/>
    </source>
</evidence>
<proteinExistence type="predicted"/>
<feature type="domain" description="Pre-rRNA-processing protein RIX1 N-terminal" evidence="2">
    <location>
        <begin position="27"/>
        <end position="127"/>
    </location>
</feature>
<feature type="region of interest" description="Disordered" evidence="1">
    <location>
        <begin position="282"/>
        <end position="335"/>
    </location>
</feature>
<evidence type="ECO:0000313" key="4">
    <source>
        <dbReference type="Proteomes" id="UP000244309"/>
    </source>
</evidence>
<name>A0A2V1AUZ8_9ASCO</name>
<keyword evidence="4" id="KW-1185">Reference proteome</keyword>